<keyword evidence="2" id="KW-1185">Reference proteome</keyword>
<dbReference type="EMBL" id="JAWLKE010000003">
    <property type="protein sequence ID" value="MDV6230864.1"/>
    <property type="molecule type" value="Genomic_DNA"/>
</dbReference>
<evidence type="ECO:0000313" key="1">
    <source>
        <dbReference type="EMBL" id="MDV6230864.1"/>
    </source>
</evidence>
<proteinExistence type="predicted"/>
<gene>
    <name evidence="1" type="ORF">R3P95_09910</name>
</gene>
<organism evidence="1 2">
    <name type="scientific">Rhodococcus cercidiphylli</name>
    <dbReference type="NCBI Taxonomy" id="489916"/>
    <lineage>
        <taxon>Bacteria</taxon>
        <taxon>Bacillati</taxon>
        <taxon>Actinomycetota</taxon>
        <taxon>Actinomycetes</taxon>
        <taxon>Mycobacteriales</taxon>
        <taxon>Nocardiaceae</taxon>
        <taxon>Rhodococcus</taxon>
    </lineage>
</organism>
<evidence type="ECO:0000313" key="2">
    <source>
        <dbReference type="Proteomes" id="UP001185899"/>
    </source>
</evidence>
<protein>
    <submittedName>
        <fullName evidence="1">Uncharacterized protein</fullName>
    </submittedName>
</protein>
<name>A0ABU4AX95_9NOCA</name>
<reference evidence="1 2" key="1">
    <citation type="submission" date="2023-10" db="EMBL/GenBank/DDBJ databases">
        <title>Development of a sustainable strategy for remediation of hydrocarbon-contaminated territories based on the waste exchange concept.</title>
        <authorList>
            <person name="Krivoruchko A."/>
        </authorList>
    </citation>
    <scope>NUCLEOTIDE SEQUENCE [LARGE SCALE GENOMIC DNA]</scope>
    <source>
        <strain evidence="1 2">IEGM 1322</strain>
    </source>
</reference>
<dbReference type="Proteomes" id="UP001185899">
    <property type="component" value="Unassembled WGS sequence"/>
</dbReference>
<sequence>MSALTEAIEGAVELSNEEYDGLFDRIARKNMGISGPEFLDRWDSGDYEGRDWDSVSGLRAVAMSLPLVR</sequence>
<comment type="caution">
    <text evidence="1">The sequence shown here is derived from an EMBL/GenBank/DDBJ whole genome shotgun (WGS) entry which is preliminary data.</text>
</comment>
<accession>A0ABU4AX95</accession>
<dbReference type="RefSeq" id="WP_317548236.1">
    <property type="nucleotide sequence ID" value="NZ_JAWLKE010000003.1"/>
</dbReference>